<evidence type="ECO:0000313" key="6">
    <source>
        <dbReference type="EMBL" id="OEJ67515.1"/>
    </source>
</evidence>
<proteinExistence type="inferred from homology"/>
<protein>
    <submittedName>
        <fullName evidence="6">Integrase</fullName>
    </submittedName>
</protein>
<keyword evidence="3" id="KW-0238">DNA-binding</keyword>
<dbReference type="GO" id="GO:0015074">
    <property type="term" value="P:DNA integration"/>
    <property type="evidence" value="ECO:0007669"/>
    <property type="project" value="UniProtKB-KW"/>
</dbReference>
<dbReference type="PANTHER" id="PTHR30349">
    <property type="entry name" value="PHAGE INTEGRASE-RELATED"/>
    <property type="match status" value="1"/>
</dbReference>
<keyword evidence="2" id="KW-0229">DNA integration</keyword>
<dbReference type="Gene3D" id="1.10.443.10">
    <property type="entry name" value="Intergrase catalytic core"/>
    <property type="match status" value="1"/>
</dbReference>
<dbReference type="PANTHER" id="PTHR30349:SF64">
    <property type="entry name" value="PROPHAGE INTEGRASE INTD-RELATED"/>
    <property type="match status" value="1"/>
</dbReference>
<name>A0A1E5Q846_9PROT</name>
<dbReference type="GO" id="GO:0006310">
    <property type="term" value="P:DNA recombination"/>
    <property type="evidence" value="ECO:0007669"/>
    <property type="project" value="UniProtKB-KW"/>
</dbReference>
<dbReference type="OrthoDB" id="102994at2"/>
<evidence type="ECO:0000259" key="5">
    <source>
        <dbReference type="PROSITE" id="PS51898"/>
    </source>
</evidence>
<reference evidence="7" key="1">
    <citation type="submission" date="2016-07" db="EMBL/GenBank/DDBJ databases">
        <authorList>
            <person name="Florea S."/>
            <person name="Webb J.S."/>
            <person name="Jaromczyk J."/>
            <person name="Schardl C.L."/>
        </authorList>
    </citation>
    <scope>NUCLEOTIDE SEQUENCE [LARGE SCALE GENOMIC DNA]</scope>
    <source>
        <strain evidence="7">MV-1</strain>
    </source>
</reference>
<dbReference type="AlphaFoldDB" id="A0A1E5Q846"/>
<dbReference type="GO" id="GO:0003677">
    <property type="term" value="F:DNA binding"/>
    <property type="evidence" value="ECO:0007669"/>
    <property type="project" value="UniProtKB-KW"/>
</dbReference>
<dbReference type="Pfam" id="PF00589">
    <property type="entry name" value="Phage_integrase"/>
    <property type="match status" value="1"/>
</dbReference>
<keyword evidence="4" id="KW-0233">DNA recombination</keyword>
<keyword evidence="7" id="KW-1185">Reference proteome</keyword>
<dbReference type="Proteomes" id="UP000095347">
    <property type="component" value="Unassembled WGS sequence"/>
</dbReference>
<dbReference type="PROSITE" id="PS51898">
    <property type="entry name" value="TYR_RECOMBINASE"/>
    <property type="match status" value="1"/>
</dbReference>
<evidence type="ECO:0000256" key="4">
    <source>
        <dbReference type="ARBA" id="ARBA00023172"/>
    </source>
</evidence>
<evidence type="ECO:0000256" key="3">
    <source>
        <dbReference type="ARBA" id="ARBA00023125"/>
    </source>
</evidence>
<dbReference type="EMBL" id="MCGG01000021">
    <property type="protein sequence ID" value="OEJ67515.1"/>
    <property type="molecule type" value="Genomic_DNA"/>
</dbReference>
<comment type="caution">
    <text evidence="6">The sequence shown here is derived from an EMBL/GenBank/DDBJ whole genome shotgun (WGS) entry which is preliminary data.</text>
</comment>
<dbReference type="InterPro" id="IPR002104">
    <property type="entry name" value="Integrase_catalytic"/>
</dbReference>
<accession>A0A1E5Q846</accession>
<dbReference type="STRING" id="28181.BEN30_08730"/>
<dbReference type="InterPro" id="IPR011010">
    <property type="entry name" value="DNA_brk_join_enz"/>
</dbReference>
<dbReference type="Gene3D" id="1.10.150.130">
    <property type="match status" value="1"/>
</dbReference>
<feature type="domain" description="Tyr recombinase" evidence="5">
    <location>
        <begin position="199"/>
        <end position="405"/>
    </location>
</feature>
<sequence>MGAGQREYELRGGRIILHTRASDRHGTWQCRLRLGTGRTLIRRSTRTTDLAEAKRTAEELYDELSYKQKNNELLRDRTFKQLADEYLRKAERETIEGRLSKGRLGLVAGTLRRYLVPFFGKRLLNEITAADFNEYDDWRLDYWTRGYGAEKRVATCAKTPSAKTLLMEQGILRQVLKYGLELGLLKHMPFMRTKTAKTNRRSAFDVGEYAKLIRAAHRRAELEQHSRVKRDRKLLELYLRLMVGTGLRVGEARGLKWSDVEFINTGNRKQTETLRLWVDGKTGRRAVIGTRAAKQTIKKLLGFYEFENIDAARLTGTALFTKVSGKARHTFELGFKALLDETGLTWDRYSKRRTLYSLRHTYATFRLLYGGTDIYLLSRNMGTSVEMIEKHYGQVRTTLAAAALI</sequence>
<dbReference type="SUPFAM" id="SSF56349">
    <property type="entry name" value="DNA breaking-rejoining enzymes"/>
    <property type="match status" value="1"/>
</dbReference>
<comment type="similarity">
    <text evidence="1">Belongs to the 'phage' integrase family.</text>
</comment>
<evidence type="ECO:0000256" key="2">
    <source>
        <dbReference type="ARBA" id="ARBA00022908"/>
    </source>
</evidence>
<evidence type="ECO:0000313" key="7">
    <source>
        <dbReference type="Proteomes" id="UP000095347"/>
    </source>
</evidence>
<evidence type="ECO:0000256" key="1">
    <source>
        <dbReference type="ARBA" id="ARBA00008857"/>
    </source>
</evidence>
<dbReference type="InterPro" id="IPR010998">
    <property type="entry name" value="Integrase_recombinase_N"/>
</dbReference>
<dbReference type="InterPro" id="IPR013762">
    <property type="entry name" value="Integrase-like_cat_sf"/>
</dbReference>
<gene>
    <name evidence="6" type="ORF">BEN30_08730</name>
</gene>
<dbReference type="InterPro" id="IPR050090">
    <property type="entry name" value="Tyrosine_recombinase_XerCD"/>
</dbReference>
<organism evidence="6 7">
    <name type="scientific">Magnetovibrio blakemorei</name>
    <dbReference type="NCBI Taxonomy" id="28181"/>
    <lineage>
        <taxon>Bacteria</taxon>
        <taxon>Pseudomonadati</taxon>
        <taxon>Pseudomonadota</taxon>
        <taxon>Alphaproteobacteria</taxon>
        <taxon>Rhodospirillales</taxon>
        <taxon>Magnetovibrionaceae</taxon>
        <taxon>Magnetovibrio</taxon>
    </lineage>
</organism>